<dbReference type="UniPathway" id="UPA00068">
    <property type="reaction ID" value="UER00106"/>
</dbReference>
<keyword evidence="5" id="KW-0012">Acyltransferase</keyword>
<dbReference type="InterPro" id="IPR002813">
    <property type="entry name" value="Arg_biosynth_ArgJ"/>
</dbReference>
<gene>
    <name evidence="6" type="ORF">METBISCDRAFT_22880</name>
</gene>
<name>A0A4P9ZD67_9ASCO</name>
<proteinExistence type="inferred from homology"/>
<feature type="chain" id="PRO_5023345442" description="Arginine biosynthesis bifunctional protein ArgJ beta chain" evidence="5">
    <location>
        <begin position="126"/>
        <end position="217"/>
    </location>
</feature>
<feature type="site" description="Involved in the stabilization of negative charge on the oxyanion by the formation of the oxyanion hole" evidence="5">
    <location>
        <position position="49"/>
    </location>
</feature>
<dbReference type="GO" id="GO:0004042">
    <property type="term" value="F:L-glutamate N-acetyltransferase activity"/>
    <property type="evidence" value="ECO:0007669"/>
    <property type="project" value="UniProtKB-UniRule"/>
</dbReference>
<keyword evidence="4 5" id="KW-0511">Multifunctional enzyme</keyword>
<evidence type="ECO:0000313" key="6">
    <source>
        <dbReference type="EMBL" id="RKP30876.1"/>
    </source>
</evidence>
<dbReference type="EC" id="2.3.1.35" evidence="5"/>
<feature type="binding site" evidence="5">
    <location>
        <position position="89"/>
    </location>
    <ligand>
        <name>substrate</name>
    </ligand>
</feature>
<dbReference type="EC" id="2.3.1.1" evidence="5"/>
<keyword evidence="1 5" id="KW-0055">Arginine biosynthesis</keyword>
<comment type="catalytic activity">
    <reaction evidence="5">
        <text>L-glutamate + acetyl-CoA = N-acetyl-L-glutamate + CoA + H(+)</text>
        <dbReference type="Rhea" id="RHEA:24292"/>
        <dbReference type="ChEBI" id="CHEBI:15378"/>
        <dbReference type="ChEBI" id="CHEBI:29985"/>
        <dbReference type="ChEBI" id="CHEBI:44337"/>
        <dbReference type="ChEBI" id="CHEBI:57287"/>
        <dbReference type="ChEBI" id="CHEBI:57288"/>
        <dbReference type="EC" id="2.3.1.1"/>
    </reaction>
</comment>
<dbReference type="InterPro" id="IPR016117">
    <property type="entry name" value="ArgJ-like_dom_sf"/>
</dbReference>
<dbReference type="SUPFAM" id="SSF56266">
    <property type="entry name" value="DmpA/ArgJ-like"/>
    <property type="match status" value="1"/>
</dbReference>
<keyword evidence="2 5" id="KW-0028">Amino-acid biosynthesis</keyword>
<dbReference type="PANTHER" id="PTHR23100">
    <property type="entry name" value="ARGININE BIOSYNTHESIS BIFUNCTIONAL PROTEIN ARGJ"/>
    <property type="match status" value="1"/>
</dbReference>
<feature type="binding site" evidence="5">
    <location>
        <position position="126"/>
    </location>
    <ligand>
        <name>substrate</name>
    </ligand>
</feature>
<comment type="similarity">
    <text evidence="5">Belongs to the ArgJ family.</text>
</comment>
<feature type="site" description="Involved in the stabilization of negative charge on the oxyanion by the formation of the oxyanion hole" evidence="5">
    <location>
        <position position="50"/>
    </location>
</feature>
<comment type="PTM">
    <text evidence="5">The alpha and beta chains are autoproteolytically processed from a single precursor protein within the mitochondrion.</text>
</comment>
<dbReference type="GO" id="GO:0005759">
    <property type="term" value="C:mitochondrial matrix"/>
    <property type="evidence" value="ECO:0007669"/>
    <property type="project" value="UniProtKB-SubCell"/>
</dbReference>
<organism evidence="6 7">
    <name type="scientific">Metschnikowia bicuspidata</name>
    <dbReference type="NCBI Taxonomy" id="27322"/>
    <lineage>
        <taxon>Eukaryota</taxon>
        <taxon>Fungi</taxon>
        <taxon>Dikarya</taxon>
        <taxon>Ascomycota</taxon>
        <taxon>Saccharomycotina</taxon>
        <taxon>Pichiomycetes</taxon>
        <taxon>Metschnikowiaceae</taxon>
        <taxon>Metschnikowia</taxon>
    </lineage>
</organism>
<protein>
    <recommendedName>
        <fullName evidence="5">Arginine biosynthesis bifunctional protein ArgJ, mitochondrial</fullName>
    </recommendedName>
    <domain>
        <recommendedName>
            <fullName evidence="5">Glutamate N-acetyltransferase</fullName>
            <shortName evidence="5">GAT</shortName>
            <ecNumber evidence="5">2.3.1.35</ecNumber>
        </recommendedName>
        <alternativeName>
            <fullName evidence="5">Ornithine acetyltransferase</fullName>
            <shortName evidence="5">OATase</shortName>
        </alternativeName>
        <alternativeName>
            <fullName evidence="5">Ornithine transacetylase</fullName>
        </alternativeName>
    </domain>
    <domain>
        <recommendedName>
            <fullName evidence="5">Amino-acid acetyltransferase</fullName>
            <ecNumber evidence="5">2.3.1.1</ecNumber>
        </recommendedName>
        <alternativeName>
            <fullName evidence="5">N-acetylglutamate synthase</fullName>
            <shortName evidence="5">AGS</shortName>
        </alternativeName>
    </domain>
    <component>
        <recommendedName>
            <fullName evidence="5">Arginine biosynthesis bifunctional protein ArgJ alpha chain</fullName>
        </recommendedName>
    </component>
    <component>
        <recommendedName>
            <fullName evidence="5">Arginine biosynthesis bifunctional protein ArgJ beta chain</fullName>
        </recommendedName>
    </component>
</protein>
<dbReference type="OrthoDB" id="2017946at2759"/>
<evidence type="ECO:0000256" key="2">
    <source>
        <dbReference type="ARBA" id="ARBA00022605"/>
    </source>
</evidence>
<keyword evidence="5" id="KW-0068">Autocatalytic cleavage</keyword>
<comment type="subcellular location">
    <subcellularLocation>
        <location evidence="5">Mitochondrion matrix</location>
    </subcellularLocation>
</comment>
<dbReference type="GO" id="GO:0006526">
    <property type="term" value="P:L-arginine biosynthetic process"/>
    <property type="evidence" value="ECO:0007669"/>
    <property type="project" value="UniProtKB-UniRule"/>
</dbReference>
<feature type="site" description="Cleavage; by autolysis" evidence="5">
    <location>
        <begin position="125"/>
        <end position="126"/>
    </location>
</feature>
<keyword evidence="3 5" id="KW-0496">Mitochondrion</keyword>
<sequence length="217" mass="23068">MSSINSIVVNSGNANAVTGVPGLKDTRDMVRATDSVLENKDDSILFMSTGVIRNNLPIDKILLGIPKLALNNLGSSHEHWLASAKAICTADTIPKLVSKTFSVNGHDYTLAGLPKGAGMICPNMATLLGFFVTDAPVTSKALSKILKYAVDRSFNSISVDSYSSTNDTTIAIANGAAGGPEIDCTSDSAEAFEKLRSEIKQFAQNLAQLVVRRRGRH</sequence>
<dbReference type="GO" id="GO:0004358">
    <property type="term" value="F:L-glutamate N-acetyltransferase activity, acting on acetyl-L-ornithine as donor"/>
    <property type="evidence" value="ECO:0007669"/>
    <property type="project" value="UniProtKB-UniRule"/>
</dbReference>
<comment type="pathway">
    <text evidence="5">Amino-acid biosynthesis; L-arginine biosynthesis; N(2)-acetyl-L-ornithine from L-glutamate: step 1/4.</text>
</comment>
<reference evidence="7" key="1">
    <citation type="journal article" date="2018" name="Nat. Microbiol.">
        <title>Leveraging single-cell genomics to expand the fungal tree of life.</title>
        <authorList>
            <person name="Ahrendt S.R."/>
            <person name="Quandt C.A."/>
            <person name="Ciobanu D."/>
            <person name="Clum A."/>
            <person name="Salamov A."/>
            <person name="Andreopoulos B."/>
            <person name="Cheng J.F."/>
            <person name="Woyke T."/>
            <person name="Pelin A."/>
            <person name="Henrissat B."/>
            <person name="Reynolds N.K."/>
            <person name="Benny G.L."/>
            <person name="Smith M.E."/>
            <person name="James T.Y."/>
            <person name="Grigoriev I.V."/>
        </authorList>
    </citation>
    <scope>NUCLEOTIDE SEQUENCE [LARGE SCALE GENOMIC DNA]</scope>
    <source>
        <strain evidence="7">Baker2002</strain>
    </source>
</reference>
<comment type="subunit">
    <text evidence="5">Heterodimer of an alpha and a beta chain.</text>
</comment>
<dbReference type="Gene3D" id="3.60.70.12">
    <property type="entry name" value="L-amino peptidase D-ALA esterase/amidase"/>
    <property type="match status" value="1"/>
</dbReference>
<accession>A0A4P9ZD67</accession>
<feature type="binding site" evidence="5">
    <location>
        <position position="115"/>
    </location>
    <ligand>
        <name>substrate</name>
    </ligand>
</feature>
<dbReference type="EMBL" id="ML004450">
    <property type="protein sequence ID" value="RKP30876.1"/>
    <property type="molecule type" value="Genomic_DNA"/>
</dbReference>
<dbReference type="PANTHER" id="PTHR23100:SF0">
    <property type="entry name" value="ARGININE BIOSYNTHESIS BIFUNCTIONAL PROTEIN ARGJ, MITOCHONDRIAL"/>
    <property type="match status" value="1"/>
</dbReference>
<feature type="chain" id="PRO_5023345441" description="Arginine biosynthesis bifunctional protein ArgJ alpha chain" evidence="5">
    <location>
        <begin position="1"/>
        <end position="125"/>
    </location>
</feature>
<dbReference type="Proteomes" id="UP000268321">
    <property type="component" value="Unassembled WGS sequence"/>
</dbReference>
<keyword evidence="7" id="KW-1185">Reference proteome</keyword>
<dbReference type="AlphaFoldDB" id="A0A4P9ZD67"/>
<dbReference type="Pfam" id="PF01960">
    <property type="entry name" value="ArgJ"/>
    <property type="match status" value="1"/>
</dbReference>
<comment type="function">
    <text evidence="5">Catalyzes two activities which are involved in the cyclic version of arginine biosynthesis: the synthesis of acetylglutamate from glutamate and acetyl-CoA, and of ornithine by transacetylation between acetylornithine and glutamate.</text>
</comment>
<evidence type="ECO:0000313" key="7">
    <source>
        <dbReference type="Proteomes" id="UP000268321"/>
    </source>
</evidence>
<evidence type="ECO:0000256" key="4">
    <source>
        <dbReference type="ARBA" id="ARBA00023268"/>
    </source>
</evidence>
<dbReference type="GO" id="GO:0006592">
    <property type="term" value="P:ornithine biosynthetic process"/>
    <property type="evidence" value="ECO:0007669"/>
    <property type="project" value="TreeGrafter"/>
</dbReference>
<keyword evidence="5" id="KW-0808">Transferase</keyword>
<evidence type="ECO:0000256" key="3">
    <source>
        <dbReference type="ARBA" id="ARBA00023128"/>
    </source>
</evidence>
<evidence type="ECO:0000256" key="1">
    <source>
        <dbReference type="ARBA" id="ARBA00022571"/>
    </source>
</evidence>
<comment type="catalytic activity">
    <reaction evidence="5">
        <text>N(2)-acetyl-L-ornithine + L-glutamate = N-acetyl-L-glutamate + L-ornithine</text>
        <dbReference type="Rhea" id="RHEA:15349"/>
        <dbReference type="ChEBI" id="CHEBI:29985"/>
        <dbReference type="ChEBI" id="CHEBI:44337"/>
        <dbReference type="ChEBI" id="CHEBI:46911"/>
        <dbReference type="ChEBI" id="CHEBI:57805"/>
        <dbReference type="EC" id="2.3.1.35"/>
    </reaction>
</comment>
<comment type="caution">
    <text evidence="5">Lacks conserved residue(s) required for the propagation of feature annotation.</text>
</comment>
<dbReference type="Gene3D" id="3.30.2330.10">
    <property type="entry name" value="arginine biosynthesis bifunctional protein suprefamily"/>
    <property type="match status" value="1"/>
</dbReference>
<dbReference type="HAMAP" id="MF_01106">
    <property type="entry name" value="ArgJ"/>
    <property type="match status" value="1"/>
</dbReference>
<comment type="pathway">
    <text evidence="5">Amino-acid biosynthesis; L-arginine biosynthesis; L-ornithine and N-acetyl-L-glutamate from L-glutamate and N(2)-acetyl-L-ornithine (cyclic): step 1/1.</text>
</comment>
<feature type="active site" description="Nucleophile" evidence="5">
    <location>
        <position position="126"/>
    </location>
</feature>
<evidence type="ECO:0000256" key="5">
    <source>
        <dbReference type="HAMAP-Rule" id="MF_03124"/>
    </source>
</evidence>